<dbReference type="Proteomes" id="UP000298663">
    <property type="component" value="Unassembled WGS sequence"/>
</dbReference>
<comment type="caution">
    <text evidence="6">The sequence shown here is derived from an EMBL/GenBank/DDBJ whole genome shotgun (WGS) entry which is preliminary data.</text>
</comment>
<reference evidence="6 7" key="2">
    <citation type="journal article" date="2019" name="G3 (Bethesda)">
        <title>Hybrid Assembly of the Genome of the Entomopathogenic Nematode Steinernema carpocapsae Identifies the X-Chromosome.</title>
        <authorList>
            <person name="Serra L."/>
            <person name="Macchietto M."/>
            <person name="Macias-Munoz A."/>
            <person name="McGill C.J."/>
            <person name="Rodriguez I.M."/>
            <person name="Rodriguez B."/>
            <person name="Murad R."/>
            <person name="Mortazavi A."/>
        </authorList>
    </citation>
    <scope>NUCLEOTIDE SEQUENCE [LARGE SCALE GENOMIC DNA]</scope>
    <source>
        <strain evidence="6 7">ALL</strain>
    </source>
</reference>
<dbReference type="GO" id="GO:0003735">
    <property type="term" value="F:structural constituent of ribosome"/>
    <property type="evidence" value="ECO:0007669"/>
    <property type="project" value="InterPro"/>
</dbReference>
<dbReference type="InterPro" id="IPR034704">
    <property type="entry name" value="Ribosomal_bL28/bL31-like_sf"/>
</dbReference>
<organism evidence="6 7">
    <name type="scientific">Steinernema carpocapsae</name>
    <name type="common">Entomopathogenic nematode</name>
    <dbReference type="NCBI Taxonomy" id="34508"/>
    <lineage>
        <taxon>Eukaryota</taxon>
        <taxon>Metazoa</taxon>
        <taxon>Ecdysozoa</taxon>
        <taxon>Nematoda</taxon>
        <taxon>Chromadorea</taxon>
        <taxon>Rhabditida</taxon>
        <taxon>Tylenchina</taxon>
        <taxon>Panagrolaimomorpha</taxon>
        <taxon>Strongyloidoidea</taxon>
        <taxon>Steinernematidae</taxon>
        <taxon>Steinernema</taxon>
    </lineage>
</organism>
<dbReference type="STRING" id="34508.A0A4U5MRM9"/>
<dbReference type="AlphaFoldDB" id="A0A4U5MRM9"/>
<evidence type="ECO:0000313" key="7">
    <source>
        <dbReference type="Proteomes" id="UP000298663"/>
    </source>
</evidence>
<proteinExistence type="inferred from homology"/>
<reference evidence="6 7" key="1">
    <citation type="journal article" date="2015" name="Genome Biol.">
        <title>Comparative genomics of Steinernema reveals deeply conserved gene regulatory networks.</title>
        <authorList>
            <person name="Dillman A.R."/>
            <person name="Macchietto M."/>
            <person name="Porter C.F."/>
            <person name="Rogers A."/>
            <person name="Williams B."/>
            <person name="Antoshechkin I."/>
            <person name="Lee M.M."/>
            <person name="Goodwin Z."/>
            <person name="Lu X."/>
            <person name="Lewis E.E."/>
            <person name="Goodrich-Blair H."/>
            <person name="Stock S.P."/>
            <person name="Adams B.J."/>
            <person name="Sternberg P.W."/>
            <person name="Mortazavi A."/>
        </authorList>
    </citation>
    <scope>NUCLEOTIDE SEQUENCE [LARGE SCALE GENOMIC DNA]</scope>
    <source>
        <strain evidence="6 7">ALL</strain>
    </source>
</reference>
<protein>
    <recommendedName>
        <fullName evidence="4">Large ribosomal subunit protein bL28m</fullName>
    </recommendedName>
    <alternativeName>
        <fullName evidence="5">39S ribosomal protein L28, mitochondrial</fullName>
    </alternativeName>
</protein>
<sequence>MRALITSNLGFFSVRFARESVLKALFSFCDKAGYARVCVDLNRDVFGKEPESANERRPRAVVTWDKAERIQRNKEIWDNPESIVHRLPSHYQQRYWKNVLSDAASVHYRPPTSRLYWDTERLVEYEAENYPIIGYHPPEADNGLWANETVVKGYYESRPYTKKKVLPRHWVPRFWFPYVKDVILYSEVLDKFFKITVTERACRKIDDAFGLDLYLLSTPEIDVNSKLGMTIKREILLTLARGDYYPEHEERREYICRKYEEHVIPMEEAEWVGLTLNEACRKQQDLEDNTRPKPLKYKFEAELVEKLRQGLALEVEEEKEFAPVKTESKFGDKLLGKYLNPVGKRLRM</sequence>
<dbReference type="PANTHER" id="PTHR13528:SF2">
    <property type="entry name" value="LARGE RIBOSOMAL SUBUNIT PROTEIN BL28M"/>
    <property type="match status" value="1"/>
</dbReference>
<evidence type="ECO:0000256" key="1">
    <source>
        <dbReference type="ARBA" id="ARBA00008760"/>
    </source>
</evidence>
<evidence type="ECO:0000256" key="4">
    <source>
        <dbReference type="ARBA" id="ARBA00035269"/>
    </source>
</evidence>
<dbReference type="SUPFAM" id="SSF143800">
    <property type="entry name" value="L28p-like"/>
    <property type="match status" value="1"/>
</dbReference>
<evidence type="ECO:0000313" key="6">
    <source>
        <dbReference type="EMBL" id="TKR72013.1"/>
    </source>
</evidence>
<comment type="similarity">
    <text evidence="1">Belongs to the bacterial ribosomal protein bL28 family.</text>
</comment>
<evidence type="ECO:0000256" key="5">
    <source>
        <dbReference type="ARBA" id="ARBA00035538"/>
    </source>
</evidence>
<name>A0A4U5MRM9_STECR</name>
<dbReference type="GO" id="GO:0005762">
    <property type="term" value="C:mitochondrial large ribosomal subunit"/>
    <property type="evidence" value="ECO:0007669"/>
    <property type="project" value="TreeGrafter"/>
</dbReference>
<evidence type="ECO:0000256" key="2">
    <source>
        <dbReference type="ARBA" id="ARBA00022980"/>
    </source>
</evidence>
<keyword evidence="2" id="KW-0689">Ribosomal protein</keyword>
<dbReference type="OrthoDB" id="361870at2759"/>
<dbReference type="EMBL" id="AZBU02000006">
    <property type="protein sequence ID" value="TKR72013.1"/>
    <property type="molecule type" value="Genomic_DNA"/>
</dbReference>
<accession>A0A4U5MRM9</accession>
<dbReference type="InterPro" id="IPR026569">
    <property type="entry name" value="Ribosomal_bL28"/>
</dbReference>
<dbReference type="PANTHER" id="PTHR13528">
    <property type="entry name" value="39S RIBOSOMAL PROTEIN L28, MITOCHONDRIAL"/>
    <property type="match status" value="1"/>
</dbReference>
<keyword evidence="3" id="KW-0687">Ribonucleoprotein</keyword>
<keyword evidence="7" id="KW-1185">Reference proteome</keyword>
<gene>
    <name evidence="6" type="ORF">L596_019536</name>
</gene>
<evidence type="ECO:0000256" key="3">
    <source>
        <dbReference type="ARBA" id="ARBA00023274"/>
    </source>
</evidence>